<accession>A0A3N4ILH2</accession>
<dbReference type="AlphaFoldDB" id="A0A3N4ILH2"/>
<name>A0A3N4ILH2_ASCIM</name>
<evidence type="ECO:0000313" key="2">
    <source>
        <dbReference type="Proteomes" id="UP000275078"/>
    </source>
</evidence>
<dbReference type="Proteomes" id="UP000275078">
    <property type="component" value="Unassembled WGS sequence"/>
</dbReference>
<evidence type="ECO:0000313" key="1">
    <source>
        <dbReference type="EMBL" id="RPA86975.1"/>
    </source>
</evidence>
<reference evidence="1 2" key="1">
    <citation type="journal article" date="2018" name="Nat. Ecol. Evol.">
        <title>Pezizomycetes genomes reveal the molecular basis of ectomycorrhizal truffle lifestyle.</title>
        <authorList>
            <person name="Murat C."/>
            <person name="Payen T."/>
            <person name="Noel B."/>
            <person name="Kuo A."/>
            <person name="Morin E."/>
            <person name="Chen J."/>
            <person name="Kohler A."/>
            <person name="Krizsan K."/>
            <person name="Balestrini R."/>
            <person name="Da Silva C."/>
            <person name="Montanini B."/>
            <person name="Hainaut M."/>
            <person name="Levati E."/>
            <person name="Barry K.W."/>
            <person name="Belfiori B."/>
            <person name="Cichocki N."/>
            <person name="Clum A."/>
            <person name="Dockter R.B."/>
            <person name="Fauchery L."/>
            <person name="Guy J."/>
            <person name="Iotti M."/>
            <person name="Le Tacon F."/>
            <person name="Lindquist E.A."/>
            <person name="Lipzen A."/>
            <person name="Malagnac F."/>
            <person name="Mello A."/>
            <person name="Molinier V."/>
            <person name="Miyauchi S."/>
            <person name="Poulain J."/>
            <person name="Riccioni C."/>
            <person name="Rubini A."/>
            <person name="Sitrit Y."/>
            <person name="Splivallo R."/>
            <person name="Traeger S."/>
            <person name="Wang M."/>
            <person name="Zifcakova L."/>
            <person name="Wipf D."/>
            <person name="Zambonelli A."/>
            <person name="Paolocci F."/>
            <person name="Nowrousian M."/>
            <person name="Ottonello S."/>
            <person name="Baldrian P."/>
            <person name="Spatafora J.W."/>
            <person name="Henrissat B."/>
            <person name="Nagy L.G."/>
            <person name="Aury J.M."/>
            <person name="Wincker P."/>
            <person name="Grigoriev I.V."/>
            <person name="Bonfante P."/>
            <person name="Martin F.M."/>
        </authorList>
    </citation>
    <scope>NUCLEOTIDE SEQUENCE [LARGE SCALE GENOMIC DNA]</scope>
    <source>
        <strain evidence="1 2">RN42</strain>
    </source>
</reference>
<gene>
    <name evidence="1" type="ORF">BJ508DRAFT_410568</name>
</gene>
<proteinExistence type="predicted"/>
<dbReference type="EMBL" id="ML119647">
    <property type="protein sequence ID" value="RPA86975.1"/>
    <property type="molecule type" value="Genomic_DNA"/>
</dbReference>
<protein>
    <submittedName>
        <fullName evidence="1">Uncharacterized protein</fullName>
    </submittedName>
</protein>
<keyword evidence="2" id="KW-1185">Reference proteome</keyword>
<sequence>MRSRKKSVPTKSYLERVGPKFPLWDSDCTHISPALRHAVATYCTNFSTLYAGFDYDTLQRTNFLDESSRFFKVDYPIPLRAITDKYLLFFLDELLPYSLDQYRSLSDDEKASDYSKAHFSSFFSESVSHITDYFIYMAIKERIKAGLFREAQGRLIEIALSAQMDHLRTLMKVRVGYDDLYMACSMSTSLILFLSEFIRSARIENTILKYLEEDGVDLEVARAVEQATLDFNRLYHRLRGSFHEGGAEELRKIWPRRANGSEQFSCMLGSCLKCARGRV</sequence>
<organism evidence="1 2">
    <name type="scientific">Ascobolus immersus RN42</name>
    <dbReference type="NCBI Taxonomy" id="1160509"/>
    <lineage>
        <taxon>Eukaryota</taxon>
        <taxon>Fungi</taxon>
        <taxon>Dikarya</taxon>
        <taxon>Ascomycota</taxon>
        <taxon>Pezizomycotina</taxon>
        <taxon>Pezizomycetes</taxon>
        <taxon>Pezizales</taxon>
        <taxon>Ascobolaceae</taxon>
        <taxon>Ascobolus</taxon>
    </lineage>
</organism>